<accession>A0ABR4LZ56</accession>
<feature type="compositionally biased region" description="Basic and acidic residues" evidence="1">
    <location>
        <begin position="135"/>
        <end position="144"/>
    </location>
</feature>
<comment type="caution">
    <text evidence="2">The sequence shown here is derived from an EMBL/GenBank/DDBJ whole genome shotgun (WGS) entry which is preliminary data.</text>
</comment>
<gene>
    <name evidence="2" type="ORF">BJX67DRAFT_45638</name>
</gene>
<evidence type="ECO:0000313" key="3">
    <source>
        <dbReference type="Proteomes" id="UP001610432"/>
    </source>
</evidence>
<dbReference type="EMBL" id="JBFXLQ010000013">
    <property type="protein sequence ID" value="KAL2868587.1"/>
    <property type="molecule type" value="Genomic_DNA"/>
</dbReference>
<reference evidence="2 3" key="1">
    <citation type="submission" date="2024-07" db="EMBL/GenBank/DDBJ databases">
        <title>Section-level genome sequencing and comparative genomics of Aspergillus sections Usti and Cavernicolus.</title>
        <authorList>
            <consortium name="Lawrence Berkeley National Laboratory"/>
            <person name="Nybo J.L."/>
            <person name="Vesth T.C."/>
            <person name="Theobald S."/>
            <person name="Frisvad J.C."/>
            <person name="Larsen T.O."/>
            <person name="Kjaerboelling I."/>
            <person name="Rothschild-Mancinelli K."/>
            <person name="Lyhne E.K."/>
            <person name="Kogle M.E."/>
            <person name="Barry K."/>
            <person name="Clum A."/>
            <person name="Na H."/>
            <person name="Ledsgaard L."/>
            <person name="Lin J."/>
            <person name="Lipzen A."/>
            <person name="Kuo A."/>
            <person name="Riley R."/>
            <person name="Mondo S."/>
            <person name="Labutti K."/>
            <person name="Haridas S."/>
            <person name="Pangalinan J."/>
            <person name="Salamov A.A."/>
            <person name="Simmons B.A."/>
            <person name="Magnuson J.K."/>
            <person name="Chen J."/>
            <person name="Drula E."/>
            <person name="Henrissat B."/>
            <person name="Wiebenga A."/>
            <person name="Lubbers R.J."/>
            <person name="Gomes A.C."/>
            <person name="Macurrencykelacurrency M.R."/>
            <person name="Stajich J."/>
            <person name="Grigoriev I.V."/>
            <person name="Mortensen U.H."/>
            <person name="De Vries R.P."/>
            <person name="Baker S.E."/>
            <person name="Andersen M.R."/>
        </authorList>
    </citation>
    <scope>NUCLEOTIDE SEQUENCE [LARGE SCALE GENOMIC DNA]</scope>
    <source>
        <strain evidence="2 3">CBS 449.75</strain>
    </source>
</reference>
<protein>
    <submittedName>
        <fullName evidence="2">Uncharacterized protein</fullName>
    </submittedName>
</protein>
<name>A0ABR4LZ56_9EURO</name>
<organism evidence="2 3">
    <name type="scientific">Aspergillus lucknowensis</name>
    <dbReference type="NCBI Taxonomy" id="176173"/>
    <lineage>
        <taxon>Eukaryota</taxon>
        <taxon>Fungi</taxon>
        <taxon>Dikarya</taxon>
        <taxon>Ascomycota</taxon>
        <taxon>Pezizomycotina</taxon>
        <taxon>Eurotiomycetes</taxon>
        <taxon>Eurotiomycetidae</taxon>
        <taxon>Eurotiales</taxon>
        <taxon>Aspergillaceae</taxon>
        <taxon>Aspergillus</taxon>
        <taxon>Aspergillus subgen. Nidulantes</taxon>
    </lineage>
</organism>
<dbReference type="GeneID" id="98150107"/>
<keyword evidence="3" id="KW-1185">Reference proteome</keyword>
<sequence>MDSKVAQEVDQHCLPVDSHAPFRLMFVDGPSHARGSRHKRRKIPFRFCSWFLKSSAARSSQKMAANRYLPHIERCTTANKTPDPRLTISPSFHFAVRCINRTFVKQLPAPASWVDDESVRPTISLARNRQGSCVDGDRRPRIGFEDGSTGWPESPDSILSPCVPPSRVALDL</sequence>
<evidence type="ECO:0000256" key="1">
    <source>
        <dbReference type="SAM" id="MobiDB-lite"/>
    </source>
</evidence>
<dbReference type="RefSeq" id="XP_070887566.1">
    <property type="nucleotide sequence ID" value="XM_071035035.1"/>
</dbReference>
<dbReference type="Proteomes" id="UP001610432">
    <property type="component" value="Unassembled WGS sequence"/>
</dbReference>
<feature type="region of interest" description="Disordered" evidence="1">
    <location>
        <begin position="130"/>
        <end position="157"/>
    </location>
</feature>
<evidence type="ECO:0000313" key="2">
    <source>
        <dbReference type="EMBL" id="KAL2868587.1"/>
    </source>
</evidence>
<proteinExistence type="predicted"/>